<comment type="caution">
    <text evidence="2">The sequence shown here is derived from an EMBL/GenBank/DDBJ whole genome shotgun (WGS) entry which is preliminary data.</text>
</comment>
<name>A0A5B7I6X0_PORTR</name>
<keyword evidence="3" id="KW-1185">Reference proteome</keyword>
<evidence type="ECO:0000313" key="3">
    <source>
        <dbReference type="Proteomes" id="UP000324222"/>
    </source>
</evidence>
<feature type="region of interest" description="Disordered" evidence="1">
    <location>
        <begin position="1"/>
        <end position="20"/>
    </location>
</feature>
<proteinExistence type="predicted"/>
<dbReference type="EMBL" id="VSRR010051263">
    <property type="protein sequence ID" value="MPC79482.1"/>
    <property type="molecule type" value="Genomic_DNA"/>
</dbReference>
<organism evidence="2 3">
    <name type="scientific">Portunus trituberculatus</name>
    <name type="common">Swimming crab</name>
    <name type="synonym">Neptunus trituberculatus</name>
    <dbReference type="NCBI Taxonomy" id="210409"/>
    <lineage>
        <taxon>Eukaryota</taxon>
        <taxon>Metazoa</taxon>
        <taxon>Ecdysozoa</taxon>
        <taxon>Arthropoda</taxon>
        <taxon>Crustacea</taxon>
        <taxon>Multicrustacea</taxon>
        <taxon>Malacostraca</taxon>
        <taxon>Eumalacostraca</taxon>
        <taxon>Eucarida</taxon>
        <taxon>Decapoda</taxon>
        <taxon>Pleocyemata</taxon>
        <taxon>Brachyura</taxon>
        <taxon>Eubrachyura</taxon>
        <taxon>Portunoidea</taxon>
        <taxon>Portunidae</taxon>
        <taxon>Portuninae</taxon>
        <taxon>Portunus</taxon>
    </lineage>
</organism>
<evidence type="ECO:0000256" key="1">
    <source>
        <dbReference type="SAM" id="MobiDB-lite"/>
    </source>
</evidence>
<gene>
    <name evidence="2" type="ORF">E2C01_074010</name>
</gene>
<sequence length="53" mass="5917">MAVAQPIKNGANPPTRHSSTAAKMWNSVTECCLKIANHFSRRKSVRFTNFVIV</sequence>
<protein>
    <submittedName>
        <fullName evidence="2">Uncharacterized protein</fullName>
    </submittedName>
</protein>
<reference evidence="2 3" key="1">
    <citation type="submission" date="2019-05" db="EMBL/GenBank/DDBJ databases">
        <title>Another draft genome of Portunus trituberculatus and its Hox gene families provides insights of decapod evolution.</title>
        <authorList>
            <person name="Jeong J.-H."/>
            <person name="Song I."/>
            <person name="Kim S."/>
            <person name="Choi T."/>
            <person name="Kim D."/>
            <person name="Ryu S."/>
            <person name="Kim W."/>
        </authorList>
    </citation>
    <scope>NUCLEOTIDE SEQUENCE [LARGE SCALE GENOMIC DNA]</scope>
    <source>
        <tissue evidence="2">Muscle</tissue>
    </source>
</reference>
<accession>A0A5B7I6X0</accession>
<dbReference type="Proteomes" id="UP000324222">
    <property type="component" value="Unassembled WGS sequence"/>
</dbReference>
<dbReference type="AlphaFoldDB" id="A0A5B7I6X0"/>
<evidence type="ECO:0000313" key="2">
    <source>
        <dbReference type="EMBL" id="MPC79482.1"/>
    </source>
</evidence>